<protein>
    <submittedName>
        <fullName evidence="1">DUF2313 domain-containing protein</fullName>
    </submittedName>
</protein>
<sequence>MSEQQLFDYLPPVLQRVNELGRISWLEQPEFDRARAAYEQVLQELFPYICSEYGLSRWEKMLGVSPNAMDTAGKRRQVVLLRLSEQLPFTIRRLVEMLALVAPEDQYYIELLPAEYMLRVRLSLIGKSYFRTLQDVLERTLPANLLLDLDLLYNRYGYLVGMTHGELSALHHHDLREEVIE</sequence>
<organism evidence="1 2">
    <name type="scientific">Candidatus Avidehalobacter gallistercoris</name>
    <dbReference type="NCBI Taxonomy" id="2840694"/>
    <lineage>
        <taxon>Bacteria</taxon>
        <taxon>Bacillati</taxon>
        <taxon>Bacillota</taxon>
        <taxon>Clostridia</taxon>
        <taxon>Eubacteriales</taxon>
        <taxon>Peptococcaceae</taxon>
        <taxon>Peptococcaceae incertae sedis</taxon>
        <taxon>Candidatus Avidehalobacter</taxon>
    </lineage>
</organism>
<dbReference type="InterPro" id="IPR018755">
    <property type="entry name" value="Phage_Mu_Gp48"/>
</dbReference>
<proteinExistence type="predicted"/>
<dbReference type="Proteomes" id="UP000824124">
    <property type="component" value="Unassembled WGS sequence"/>
</dbReference>
<comment type="caution">
    <text evidence="1">The sequence shown here is derived from an EMBL/GenBank/DDBJ whole genome shotgun (WGS) entry which is preliminary data.</text>
</comment>
<reference evidence="1" key="1">
    <citation type="submission" date="2020-10" db="EMBL/GenBank/DDBJ databases">
        <authorList>
            <person name="Gilroy R."/>
        </authorList>
    </citation>
    <scope>NUCLEOTIDE SEQUENCE</scope>
    <source>
        <strain evidence="1">2830</strain>
    </source>
</reference>
<evidence type="ECO:0000313" key="2">
    <source>
        <dbReference type="Proteomes" id="UP000824124"/>
    </source>
</evidence>
<name>A0A9D1HK34_9FIRM</name>
<dbReference type="Pfam" id="PF10076">
    <property type="entry name" value="Phage_Mu_Gp48"/>
    <property type="match status" value="1"/>
</dbReference>
<reference evidence="1" key="2">
    <citation type="journal article" date="2021" name="PeerJ">
        <title>Extensive microbial diversity within the chicken gut microbiome revealed by metagenomics and culture.</title>
        <authorList>
            <person name="Gilroy R."/>
            <person name="Ravi A."/>
            <person name="Getino M."/>
            <person name="Pursley I."/>
            <person name="Horton D.L."/>
            <person name="Alikhan N.F."/>
            <person name="Baker D."/>
            <person name="Gharbi K."/>
            <person name="Hall N."/>
            <person name="Watson M."/>
            <person name="Adriaenssens E.M."/>
            <person name="Foster-Nyarko E."/>
            <person name="Jarju S."/>
            <person name="Secka A."/>
            <person name="Antonio M."/>
            <person name="Oren A."/>
            <person name="Chaudhuri R.R."/>
            <person name="La Ragione R."/>
            <person name="Hildebrand F."/>
            <person name="Pallen M.J."/>
        </authorList>
    </citation>
    <scope>NUCLEOTIDE SEQUENCE</scope>
    <source>
        <strain evidence="1">2830</strain>
    </source>
</reference>
<evidence type="ECO:0000313" key="1">
    <source>
        <dbReference type="EMBL" id="HIU10175.1"/>
    </source>
</evidence>
<accession>A0A9D1HK34</accession>
<gene>
    <name evidence="1" type="ORF">IAB00_02870</name>
</gene>
<dbReference type="EMBL" id="DVMH01000018">
    <property type="protein sequence ID" value="HIU10175.1"/>
    <property type="molecule type" value="Genomic_DNA"/>
</dbReference>
<dbReference type="AlphaFoldDB" id="A0A9D1HK34"/>